<dbReference type="VEuPathDB" id="FungiDB:BDEG_23657"/>
<keyword evidence="2" id="KW-0812">Transmembrane</keyword>
<dbReference type="Proteomes" id="UP000077115">
    <property type="component" value="Unassembled WGS sequence"/>
</dbReference>
<dbReference type="EMBL" id="DS022303">
    <property type="protein sequence ID" value="OAJ39853.1"/>
    <property type="molecule type" value="Genomic_DNA"/>
</dbReference>
<evidence type="ECO:0008006" key="6">
    <source>
        <dbReference type="Google" id="ProtNLM"/>
    </source>
</evidence>
<name>A0A177WIF4_BATDL</name>
<evidence type="ECO:0000256" key="2">
    <source>
        <dbReference type="SAM" id="Phobius"/>
    </source>
</evidence>
<keyword evidence="2" id="KW-1133">Transmembrane helix</keyword>
<reference evidence="4 5" key="1">
    <citation type="submission" date="2006-10" db="EMBL/GenBank/DDBJ databases">
        <title>The Genome Sequence of Batrachochytrium dendrobatidis JEL423.</title>
        <authorList>
            <consortium name="The Broad Institute Genome Sequencing Platform"/>
            <person name="Birren B."/>
            <person name="Lander E."/>
            <person name="Galagan J."/>
            <person name="Cuomo C."/>
            <person name="Devon K."/>
            <person name="Jaffe D."/>
            <person name="Butler J."/>
            <person name="Alvarez P."/>
            <person name="Gnerre S."/>
            <person name="Grabherr M."/>
            <person name="Kleber M."/>
            <person name="Mauceli E."/>
            <person name="Brockman W."/>
            <person name="Young S."/>
            <person name="LaButti K."/>
            <person name="Sykes S."/>
            <person name="DeCaprio D."/>
            <person name="Crawford M."/>
            <person name="Koehrsen M."/>
            <person name="Engels R."/>
            <person name="Montgomery P."/>
            <person name="Pearson M."/>
            <person name="Howarth C."/>
            <person name="Larson L."/>
            <person name="White J."/>
            <person name="O'Leary S."/>
            <person name="Kodira C."/>
            <person name="Zeng Q."/>
            <person name="Yandava C."/>
            <person name="Alvarado L."/>
            <person name="Longcore J."/>
            <person name="James T."/>
        </authorList>
    </citation>
    <scope>NUCLEOTIDE SEQUENCE [LARGE SCALE GENOMIC DNA]</scope>
    <source>
        <strain evidence="4 5">JEL423</strain>
    </source>
</reference>
<feature type="chain" id="PRO_5008077679" description="Transmembrane protein" evidence="3">
    <location>
        <begin position="23"/>
        <end position="558"/>
    </location>
</feature>
<evidence type="ECO:0000313" key="5">
    <source>
        <dbReference type="Proteomes" id="UP000077115"/>
    </source>
</evidence>
<feature type="region of interest" description="Disordered" evidence="1">
    <location>
        <begin position="124"/>
        <end position="153"/>
    </location>
</feature>
<accession>A0A177WIF4</accession>
<organism evidence="4 5">
    <name type="scientific">Batrachochytrium dendrobatidis (strain JEL423)</name>
    <dbReference type="NCBI Taxonomy" id="403673"/>
    <lineage>
        <taxon>Eukaryota</taxon>
        <taxon>Fungi</taxon>
        <taxon>Fungi incertae sedis</taxon>
        <taxon>Chytridiomycota</taxon>
        <taxon>Chytridiomycota incertae sedis</taxon>
        <taxon>Chytridiomycetes</taxon>
        <taxon>Rhizophydiales</taxon>
        <taxon>Rhizophydiales incertae sedis</taxon>
        <taxon>Batrachochytrium</taxon>
    </lineage>
</organism>
<feature type="compositionally biased region" description="Low complexity" evidence="1">
    <location>
        <begin position="126"/>
        <end position="137"/>
    </location>
</feature>
<dbReference type="AlphaFoldDB" id="A0A177WIF4"/>
<feature type="signal peptide" evidence="3">
    <location>
        <begin position="1"/>
        <end position="22"/>
    </location>
</feature>
<keyword evidence="2" id="KW-0472">Membrane</keyword>
<reference evidence="4 5" key="2">
    <citation type="submission" date="2016-05" db="EMBL/GenBank/DDBJ databases">
        <title>Lineage-specific infection strategies underlie the spectrum of fungal disease in amphibians.</title>
        <authorList>
            <person name="Cuomo C.A."/>
            <person name="Farrer R.A."/>
            <person name="James T."/>
            <person name="Longcore J."/>
            <person name="Birren B."/>
        </authorList>
    </citation>
    <scope>NUCLEOTIDE SEQUENCE [LARGE SCALE GENOMIC DNA]</scope>
    <source>
        <strain evidence="4 5">JEL423</strain>
    </source>
</reference>
<evidence type="ECO:0000256" key="1">
    <source>
        <dbReference type="SAM" id="MobiDB-lite"/>
    </source>
</evidence>
<feature type="compositionally biased region" description="Polar residues" evidence="1">
    <location>
        <begin position="138"/>
        <end position="153"/>
    </location>
</feature>
<dbReference type="OrthoDB" id="10667214at2759"/>
<sequence length="558" mass="60225">MRCLSLGIVTICIAAIFVDSLAVQTPLHAPILIQSPCPTLVESPITNEQYQHQDHAFESNTGRHTHISNISPPGYIQANQKHRNGVLPSPDHSATDFSFVGLGKRATDQSHDAPVSTVQLSDALSDDAPQPKQPQDQVSTGIETSNLTSTNPTGDAVVAIGDKLSAGNTAFLNDHKNVVFVFQIVGAVLGACLVGMVAVSVVMANQPRTLAVSDKQNDSVDDVEHPVSFDMQHFIPVSSRLDMSSGMLGREDDSTPTNAAMFSTTPSDISTVRRRSLVESVCTIEPLSMAMSTSFADTEIEFDLFQRPRFNSQSSSFSTRSATIPIVMPIPTRPGASVASRITATLDAEYVSASHELFEHSIQTLQVPRQGMFLDDTSSDGTNSITQSDIGEVVEMISFLPKYPSPTIGHCSTIMDQLEASLNALDRGFDDSLYSSVASRYRRRNSMGASTMNRNNYNFNSTGAFGHSLHQPHVRNRWLTTSSSGSSADSISDRSDRSSWSISLSNQSICSGVDIPIASQSRRFSLSVLPLPMPYQSPAGARYGSNARASLNSEILTK</sequence>
<gene>
    <name evidence="4" type="ORF">BDEG_23657</name>
</gene>
<evidence type="ECO:0000256" key="3">
    <source>
        <dbReference type="SAM" id="SignalP"/>
    </source>
</evidence>
<protein>
    <recommendedName>
        <fullName evidence="6">Transmembrane protein</fullName>
    </recommendedName>
</protein>
<keyword evidence="3" id="KW-0732">Signal</keyword>
<feature type="transmembrane region" description="Helical" evidence="2">
    <location>
        <begin position="180"/>
        <end position="204"/>
    </location>
</feature>
<proteinExistence type="predicted"/>
<evidence type="ECO:0000313" key="4">
    <source>
        <dbReference type="EMBL" id="OAJ39853.1"/>
    </source>
</evidence>